<dbReference type="Proteomes" id="UP000287027">
    <property type="component" value="Plasmid unnamed1"/>
</dbReference>
<keyword evidence="2" id="KW-1185">Reference proteome</keyword>
<dbReference type="AlphaFoldDB" id="A0A5B9GNB0"/>
<name>A0A5B9GNB0_9PROT</name>
<accession>A0A5B9GNB0</accession>
<dbReference type="EMBL" id="CP042809">
    <property type="protein sequence ID" value="QEE86814.1"/>
    <property type="molecule type" value="Genomic_DNA"/>
</dbReference>
<gene>
    <name evidence="1" type="ORF">EOV40_013970</name>
</gene>
<sequence>MNIPRDPTCLGRLLSTKKSVFYGFALAKQTDSSAVWMLAILHRCAAYKPLNDKQIHGIPDARYFLNQKNKSITSKSQCFGLEMMVAP</sequence>
<protein>
    <submittedName>
        <fullName evidence="1">Uncharacterized protein</fullName>
    </submittedName>
</protein>
<organism evidence="1 2">
    <name type="scientific">Acetobacter oryzoeni</name>
    <dbReference type="NCBI Taxonomy" id="2500548"/>
    <lineage>
        <taxon>Bacteria</taxon>
        <taxon>Pseudomonadati</taxon>
        <taxon>Pseudomonadota</taxon>
        <taxon>Alphaproteobacteria</taxon>
        <taxon>Acetobacterales</taxon>
        <taxon>Acetobacteraceae</taxon>
        <taxon>Acetobacter</taxon>
    </lineage>
</organism>
<evidence type="ECO:0000313" key="2">
    <source>
        <dbReference type="Proteomes" id="UP000287027"/>
    </source>
</evidence>
<keyword evidence="1" id="KW-0614">Plasmid</keyword>
<geneLocation type="plasmid" evidence="1 2">
    <name>unnamed1</name>
</geneLocation>
<evidence type="ECO:0000313" key="1">
    <source>
        <dbReference type="EMBL" id="QEE86814.1"/>
    </source>
</evidence>
<dbReference type="RefSeq" id="WP_128106373.1">
    <property type="nucleotide sequence ID" value="NZ_CP042809.1"/>
</dbReference>
<dbReference type="KEGG" id="aoy:EOV40_013970"/>
<proteinExistence type="predicted"/>
<reference evidence="1 2" key="1">
    <citation type="submission" date="2019-08" db="EMBL/GenBank/DDBJ databases">
        <title>Acetobacter oryzioeni sp. nov., isolated from Korean rice wine vinegar.</title>
        <authorList>
            <person name="Baek J.H."/>
            <person name="Kim K.H."/>
            <person name="Jeon C.O."/>
            <person name="Han D.M."/>
        </authorList>
    </citation>
    <scope>NUCLEOTIDE SEQUENCE [LARGE SCALE GENOMIC DNA]</scope>
    <source>
        <strain evidence="1 2">B6</strain>
        <plasmid evidence="1 2">unnamed1</plasmid>
    </source>
</reference>